<feature type="transmembrane region" description="Helical" evidence="1">
    <location>
        <begin position="93"/>
        <end position="119"/>
    </location>
</feature>
<dbReference type="AlphaFoldDB" id="A0A1G9K6M1"/>
<sequence length="401" mass="43927">MKTLYIGNLGICLCLGLLCLPFGSFAQSMGERVGSLQSVLDQVYEQMMPLCSGLISAGRGIAGFGALWYISSRVWRQIAQAEPIDVYPLLRPFALGLAILLFPAVIWTMNGVLGLSLAGTKGMVRDSDRAIRVLLKEKELAMQKTDKWKAMVGVDGLGNREIWYDLIHPDDPGGKSEGWIESVYNDFRFWADKQDYKMRHAFKTFIGEVLEIVYQAAALCVNTLRTFFLIVLAILGPVVLGFAVYDGLQHTLSVWIARYINIYLWLPIANIFGAILGKIQQNMIKLDISEIQTGGDTLFSTTDICYFIFLIIGILGYFSVPTVANYVVHAGGGNAILMKVNSIVASTASALKGSVRSNLSFGGKRESGMSADGHGDAYRKASYGMAEGAGKDYFKDKLSGN</sequence>
<evidence type="ECO:0000259" key="2">
    <source>
        <dbReference type="Pfam" id="PF07863"/>
    </source>
</evidence>
<feature type="transmembrane region" description="Helical" evidence="1">
    <location>
        <begin position="298"/>
        <end position="318"/>
    </location>
</feature>
<gene>
    <name evidence="3" type="ORF">SAMN05421820_101473</name>
</gene>
<accession>A0A1G9K6M1</accession>
<keyword evidence="1" id="KW-0472">Membrane</keyword>
<dbReference type="Pfam" id="PF07863">
    <property type="entry name" value="CtnDOT_TraJ"/>
    <property type="match status" value="1"/>
</dbReference>
<dbReference type="InterPro" id="IPR022393">
    <property type="entry name" value="Conjugative_transposon_TraJ"/>
</dbReference>
<reference evidence="4" key="1">
    <citation type="submission" date="2016-10" db="EMBL/GenBank/DDBJ databases">
        <authorList>
            <person name="Varghese N."/>
            <person name="Submissions S."/>
        </authorList>
    </citation>
    <scope>NUCLEOTIDE SEQUENCE [LARGE SCALE GENOMIC DNA]</scope>
    <source>
        <strain evidence="4">DSM 19110</strain>
    </source>
</reference>
<dbReference type="InterPro" id="IPR012424">
    <property type="entry name" value="Conjugative_transposon_TraJ_C"/>
</dbReference>
<dbReference type="OrthoDB" id="1147144at2"/>
<keyword evidence="1" id="KW-1133">Transmembrane helix</keyword>
<name>A0A1G9K6M1_9SPHI</name>
<protein>
    <submittedName>
        <fullName evidence="3">Bacteroides conjugative transposon TraJ protein</fullName>
    </submittedName>
</protein>
<dbReference type="Proteomes" id="UP000183200">
    <property type="component" value="Unassembled WGS sequence"/>
</dbReference>
<proteinExistence type="predicted"/>
<organism evidence="3 4">
    <name type="scientific">Pedobacter steynii</name>
    <dbReference type="NCBI Taxonomy" id="430522"/>
    <lineage>
        <taxon>Bacteria</taxon>
        <taxon>Pseudomonadati</taxon>
        <taxon>Bacteroidota</taxon>
        <taxon>Sphingobacteriia</taxon>
        <taxon>Sphingobacteriales</taxon>
        <taxon>Sphingobacteriaceae</taxon>
        <taxon>Pedobacter</taxon>
    </lineage>
</organism>
<dbReference type="EMBL" id="FNGY01000001">
    <property type="protein sequence ID" value="SDL44903.1"/>
    <property type="molecule type" value="Genomic_DNA"/>
</dbReference>
<dbReference type="RefSeq" id="WP_074604504.1">
    <property type="nucleotide sequence ID" value="NZ_FNGY01000001.1"/>
</dbReference>
<feature type="domain" description="Conjugative transposon TraJ C-terminal" evidence="2">
    <location>
        <begin position="33"/>
        <end position="399"/>
    </location>
</feature>
<keyword evidence="1" id="KW-0812">Transmembrane</keyword>
<feature type="transmembrane region" description="Helical" evidence="1">
    <location>
        <begin position="227"/>
        <end position="245"/>
    </location>
</feature>
<evidence type="ECO:0000313" key="4">
    <source>
        <dbReference type="Proteomes" id="UP000183200"/>
    </source>
</evidence>
<evidence type="ECO:0000313" key="3">
    <source>
        <dbReference type="EMBL" id="SDL44903.1"/>
    </source>
</evidence>
<keyword evidence="4" id="KW-1185">Reference proteome</keyword>
<feature type="transmembrane region" description="Helical" evidence="1">
    <location>
        <begin position="257"/>
        <end position="277"/>
    </location>
</feature>
<dbReference type="NCBIfam" id="TIGR03782">
    <property type="entry name" value="Bac_Flav_CT_J"/>
    <property type="match status" value="1"/>
</dbReference>
<evidence type="ECO:0000256" key="1">
    <source>
        <dbReference type="SAM" id="Phobius"/>
    </source>
</evidence>